<comment type="caution">
    <text evidence="2">The sequence shown here is derived from an EMBL/GenBank/DDBJ whole genome shotgun (WGS) entry which is preliminary data.</text>
</comment>
<name>A0A699JMQ0_TANCI</name>
<feature type="compositionally biased region" description="Basic and acidic residues" evidence="1">
    <location>
        <begin position="58"/>
        <end position="128"/>
    </location>
</feature>
<dbReference type="EMBL" id="BKCJ010430069">
    <property type="protein sequence ID" value="GFA47236.1"/>
    <property type="molecule type" value="Genomic_DNA"/>
</dbReference>
<evidence type="ECO:0000313" key="2">
    <source>
        <dbReference type="EMBL" id="GFA47236.1"/>
    </source>
</evidence>
<feature type="non-terminal residue" evidence="2">
    <location>
        <position position="1"/>
    </location>
</feature>
<sequence length="152" mass="17314">DKRLRDLMMMILMKQTEERDMMLYMVKTDMLMLVAEIKVGDKTADDVDKLTCLADVVKSRQEPSRSVPEDLTRSVPKEPSRSVLKELTRSVPKEPSRSVLKELTRSVPKEPSRSVLKEPTRSVPEEPSRSVPTEPTRSVPKEPSRSVLKDPI</sequence>
<feature type="compositionally biased region" description="Basic and acidic residues" evidence="1">
    <location>
        <begin position="139"/>
        <end position="152"/>
    </location>
</feature>
<gene>
    <name evidence="2" type="ORF">Tci_619208</name>
</gene>
<reference evidence="2" key="1">
    <citation type="journal article" date="2019" name="Sci. Rep.">
        <title>Draft genome of Tanacetum cinerariifolium, the natural source of mosquito coil.</title>
        <authorList>
            <person name="Yamashiro T."/>
            <person name="Shiraishi A."/>
            <person name="Satake H."/>
            <person name="Nakayama K."/>
        </authorList>
    </citation>
    <scope>NUCLEOTIDE SEQUENCE</scope>
</reference>
<proteinExistence type="predicted"/>
<dbReference type="AlphaFoldDB" id="A0A699JMQ0"/>
<feature type="region of interest" description="Disordered" evidence="1">
    <location>
        <begin position="58"/>
        <end position="152"/>
    </location>
</feature>
<protein>
    <submittedName>
        <fullName evidence="2">Uncharacterized protein</fullName>
    </submittedName>
</protein>
<evidence type="ECO:0000256" key="1">
    <source>
        <dbReference type="SAM" id="MobiDB-lite"/>
    </source>
</evidence>
<organism evidence="2">
    <name type="scientific">Tanacetum cinerariifolium</name>
    <name type="common">Dalmatian daisy</name>
    <name type="synonym">Chrysanthemum cinerariifolium</name>
    <dbReference type="NCBI Taxonomy" id="118510"/>
    <lineage>
        <taxon>Eukaryota</taxon>
        <taxon>Viridiplantae</taxon>
        <taxon>Streptophyta</taxon>
        <taxon>Embryophyta</taxon>
        <taxon>Tracheophyta</taxon>
        <taxon>Spermatophyta</taxon>
        <taxon>Magnoliopsida</taxon>
        <taxon>eudicotyledons</taxon>
        <taxon>Gunneridae</taxon>
        <taxon>Pentapetalae</taxon>
        <taxon>asterids</taxon>
        <taxon>campanulids</taxon>
        <taxon>Asterales</taxon>
        <taxon>Asteraceae</taxon>
        <taxon>Asteroideae</taxon>
        <taxon>Anthemideae</taxon>
        <taxon>Anthemidinae</taxon>
        <taxon>Tanacetum</taxon>
    </lineage>
</organism>
<accession>A0A699JMQ0</accession>